<evidence type="ECO:0000313" key="3">
    <source>
        <dbReference type="Proteomes" id="UP001470230"/>
    </source>
</evidence>
<protein>
    <recommendedName>
        <fullName evidence="4">Protein kinase domain-containing protein</fullName>
    </recommendedName>
</protein>
<dbReference type="EMBL" id="JAPFFF010000409">
    <property type="protein sequence ID" value="KAK8834436.1"/>
    <property type="molecule type" value="Genomic_DNA"/>
</dbReference>
<dbReference type="InterPro" id="IPR011009">
    <property type="entry name" value="Kinase-like_dom_sf"/>
</dbReference>
<comment type="caution">
    <text evidence="1">The sequence shown here is derived from an EMBL/GenBank/DDBJ whole genome shotgun (WGS) entry which is preliminary data.</text>
</comment>
<dbReference type="Gene3D" id="1.10.510.10">
    <property type="entry name" value="Transferase(Phosphotransferase) domain 1"/>
    <property type="match status" value="1"/>
</dbReference>
<reference evidence="1 3" key="1">
    <citation type="submission" date="2024-04" db="EMBL/GenBank/DDBJ databases">
        <title>Tritrichomonas musculus Genome.</title>
        <authorList>
            <person name="Alves-Ferreira E."/>
            <person name="Grigg M."/>
            <person name="Lorenzi H."/>
            <person name="Galac M."/>
        </authorList>
    </citation>
    <scope>NUCLEOTIDE SEQUENCE [LARGE SCALE GENOMIC DNA]</scope>
    <source>
        <strain evidence="1 3">EAF2021</strain>
    </source>
</reference>
<dbReference type="Proteomes" id="UP001470230">
    <property type="component" value="Unassembled WGS sequence"/>
</dbReference>
<accession>A0ABR2GL78</accession>
<evidence type="ECO:0000313" key="2">
    <source>
        <dbReference type="EMBL" id="KAK8850036.1"/>
    </source>
</evidence>
<organism evidence="1 3">
    <name type="scientific">Tritrichomonas musculus</name>
    <dbReference type="NCBI Taxonomy" id="1915356"/>
    <lineage>
        <taxon>Eukaryota</taxon>
        <taxon>Metamonada</taxon>
        <taxon>Parabasalia</taxon>
        <taxon>Tritrichomonadida</taxon>
        <taxon>Tritrichomonadidae</taxon>
        <taxon>Tritrichomonas</taxon>
    </lineage>
</organism>
<dbReference type="SUPFAM" id="SSF56112">
    <property type="entry name" value="Protein kinase-like (PK-like)"/>
    <property type="match status" value="1"/>
</dbReference>
<sequence>MLNKIFYSFYNKSLSRPTCIRNLGLIAQALKNAQALDIEGHLRLTIDNFLIDPILDIPILTRYGIHRLWLELYGESGKIPTLICPPEMMNEDQSEITFNEKLISIYDSYAFGVLMYEILTKQILNEEEPFDRNLIDANLQGSENLFLKDLIRSSTDTNPKNRPYNPFASYVKTFVTILQKQMKPILLKSYCVSCQANGDSKTEEYITTSINKDL</sequence>
<evidence type="ECO:0008006" key="4">
    <source>
        <dbReference type="Google" id="ProtNLM"/>
    </source>
</evidence>
<proteinExistence type="predicted"/>
<name>A0ABR2GL78_9EUKA</name>
<evidence type="ECO:0000313" key="1">
    <source>
        <dbReference type="EMBL" id="KAK8834436.1"/>
    </source>
</evidence>
<keyword evidence="3" id="KW-1185">Reference proteome</keyword>
<dbReference type="EMBL" id="JAPFFF010000024">
    <property type="protein sequence ID" value="KAK8850036.1"/>
    <property type="molecule type" value="Genomic_DNA"/>
</dbReference>
<gene>
    <name evidence="2" type="ORF">M9Y10_018147</name>
    <name evidence="1" type="ORF">M9Y10_030613</name>
</gene>